<feature type="domain" description="DUF5666" evidence="2">
    <location>
        <begin position="244"/>
        <end position="299"/>
    </location>
</feature>
<feature type="signal peptide" evidence="1">
    <location>
        <begin position="1"/>
        <end position="24"/>
    </location>
</feature>
<organism evidence="3 4">
    <name type="scientific">Rheinheimera tangshanensis</name>
    <dbReference type="NCBI Taxonomy" id="400153"/>
    <lineage>
        <taxon>Bacteria</taxon>
        <taxon>Pseudomonadati</taxon>
        <taxon>Pseudomonadota</taxon>
        <taxon>Gammaproteobacteria</taxon>
        <taxon>Chromatiales</taxon>
        <taxon>Chromatiaceae</taxon>
        <taxon>Rheinheimera</taxon>
    </lineage>
</organism>
<comment type="caution">
    <text evidence="3">The sequence shown here is derived from an EMBL/GenBank/DDBJ whole genome shotgun (WGS) entry which is preliminary data.</text>
</comment>
<keyword evidence="4" id="KW-1185">Reference proteome</keyword>
<dbReference type="RefSeq" id="WP_147905508.1">
    <property type="nucleotide sequence ID" value="NZ_BAAAGC010000006.1"/>
</dbReference>
<protein>
    <recommendedName>
        <fullName evidence="2">DUF5666 domain-containing protein</fullName>
    </recommendedName>
</protein>
<dbReference type="Pfam" id="PF18914">
    <property type="entry name" value="DUF5666"/>
    <property type="match status" value="4"/>
</dbReference>
<gene>
    <name evidence="3" type="ORF">FU839_18075</name>
</gene>
<evidence type="ECO:0000259" key="2">
    <source>
        <dbReference type="Pfam" id="PF18914"/>
    </source>
</evidence>
<evidence type="ECO:0000313" key="3">
    <source>
        <dbReference type="EMBL" id="TXK77705.1"/>
    </source>
</evidence>
<feature type="chain" id="PRO_5022846856" description="DUF5666 domain-containing protein" evidence="1">
    <location>
        <begin position="25"/>
        <end position="432"/>
    </location>
</feature>
<dbReference type="PROSITE" id="PS51257">
    <property type="entry name" value="PROKAR_LIPOPROTEIN"/>
    <property type="match status" value="1"/>
</dbReference>
<dbReference type="OrthoDB" id="5592950at2"/>
<evidence type="ECO:0000313" key="4">
    <source>
        <dbReference type="Proteomes" id="UP000321814"/>
    </source>
</evidence>
<accession>A0A5C8LN76</accession>
<dbReference type="Proteomes" id="UP000321814">
    <property type="component" value="Unassembled WGS sequence"/>
</dbReference>
<feature type="domain" description="DUF5666" evidence="2">
    <location>
        <begin position="325"/>
        <end position="377"/>
    </location>
</feature>
<sequence length="432" mass="46304">MKHMKNLMIAVSVLSLAACGSSNGNSDNTTAAPGQGNGTNPIITPVTTKTTIGTVDSVSSSAFTVQGQSFHFSSSTVSYAKQNLASSVLTSGSKVRVTSDSSGQHKVELNPDLAGFISAVQGDTLQINGQSLQLTNHSLTAGDFVLVSLNPLQSSEVTAVTKLSSADTPLYIELEGQISELNESTQRFSILGQQVDYSAAMIEDGAVASGRWAEVYGQLSNGVLKASEVDFEQFPDTAETEISGVISWVNESKTSFELNQRYSFNVTTATRFEQGSANELQPGRYVEVTLKQQNNQSVLTEVEFNNQSISTPGSQRVEVTGTMTFDGTHLQLNGFSFAVNSLTELEDGLTLQTLDSQYLQIEAVQRADGSITVKEVEKAGVSARIELTGLVQNNSIWGYQATDNSLSSFENQWLELDCSFDGVRLSACVLDD</sequence>
<reference evidence="3 4" key="1">
    <citation type="submission" date="2019-08" db="EMBL/GenBank/DDBJ databases">
        <title>Draft genome analysis of Rheinheimera tangshanensis isolated from the roots of fresh rice plants (Oryza sativa).</title>
        <authorList>
            <person name="Yu Q."/>
            <person name="Qi Y."/>
            <person name="Zhang H."/>
            <person name="Pu J."/>
        </authorList>
    </citation>
    <scope>NUCLEOTIDE SEQUENCE [LARGE SCALE GENOMIC DNA]</scope>
    <source>
        <strain evidence="3 4">JA3-B52</strain>
    </source>
</reference>
<dbReference type="EMBL" id="VRLR01000018">
    <property type="protein sequence ID" value="TXK77705.1"/>
    <property type="molecule type" value="Genomic_DNA"/>
</dbReference>
<keyword evidence="1" id="KW-0732">Signal</keyword>
<proteinExistence type="predicted"/>
<feature type="domain" description="DUF5666" evidence="2">
    <location>
        <begin position="175"/>
        <end position="229"/>
    </location>
</feature>
<evidence type="ECO:0000256" key="1">
    <source>
        <dbReference type="SAM" id="SignalP"/>
    </source>
</evidence>
<name>A0A5C8LN76_9GAMM</name>
<feature type="domain" description="DUF5666" evidence="2">
    <location>
        <begin position="53"/>
        <end position="97"/>
    </location>
</feature>
<dbReference type="AlphaFoldDB" id="A0A5C8LN76"/>
<dbReference type="InterPro" id="IPR043724">
    <property type="entry name" value="DUF5666"/>
</dbReference>